<feature type="region of interest" description="Disordered" evidence="6">
    <location>
        <begin position="1"/>
        <end position="23"/>
    </location>
</feature>
<name>A0A544W554_9MYCO</name>
<dbReference type="PROSITE" id="PS51387">
    <property type="entry name" value="FAD_PCMH"/>
    <property type="match status" value="1"/>
</dbReference>
<dbReference type="Gene3D" id="3.40.462.20">
    <property type="match status" value="1"/>
</dbReference>
<evidence type="ECO:0000256" key="4">
    <source>
        <dbReference type="ARBA" id="ARBA00022827"/>
    </source>
</evidence>
<dbReference type="AlphaFoldDB" id="A0A544W554"/>
<protein>
    <submittedName>
        <fullName evidence="8">FAD-binding oxidoreductase</fullName>
    </submittedName>
</protein>
<dbReference type="InterPro" id="IPR006094">
    <property type="entry name" value="Oxid_FAD_bind_N"/>
</dbReference>
<dbReference type="GO" id="GO:0071949">
    <property type="term" value="F:FAD binding"/>
    <property type="evidence" value="ECO:0007669"/>
    <property type="project" value="InterPro"/>
</dbReference>
<keyword evidence="9" id="KW-1185">Reference proteome</keyword>
<keyword evidence="4" id="KW-0274">FAD</keyword>
<proteinExistence type="inferred from homology"/>
<evidence type="ECO:0000256" key="5">
    <source>
        <dbReference type="ARBA" id="ARBA00023002"/>
    </source>
</evidence>
<dbReference type="InterPro" id="IPR050416">
    <property type="entry name" value="FAD-linked_Oxidoreductase"/>
</dbReference>
<keyword evidence="5" id="KW-0560">Oxidoreductase</keyword>
<dbReference type="InterPro" id="IPR036318">
    <property type="entry name" value="FAD-bd_PCMH-like_sf"/>
</dbReference>
<dbReference type="RefSeq" id="WP_142551223.1">
    <property type="nucleotide sequence ID" value="NZ_VIFX01000006.1"/>
</dbReference>
<feature type="domain" description="FAD-binding PCMH-type" evidence="7">
    <location>
        <begin position="28"/>
        <end position="200"/>
    </location>
</feature>
<evidence type="ECO:0000256" key="2">
    <source>
        <dbReference type="ARBA" id="ARBA00005466"/>
    </source>
</evidence>
<feature type="region of interest" description="Disordered" evidence="6">
    <location>
        <begin position="440"/>
        <end position="460"/>
    </location>
</feature>
<keyword evidence="3" id="KW-0285">Flavoprotein</keyword>
<dbReference type="GO" id="GO:0016491">
    <property type="term" value="F:oxidoreductase activity"/>
    <property type="evidence" value="ECO:0007669"/>
    <property type="project" value="UniProtKB-KW"/>
</dbReference>
<comment type="caution">
    <text evidence="8">The sequence shown here is derived from an EMBL/GenBank/DDBJ whole genome shotgun (WGS) entry which is preliminary data.</text>
</comment>
<evidence type="ECO:0000256" key="1">
    <source>
        <dbReference type="ARBA" id="ARBA00001974"/>
    </source>
</evidence>
<dbReference type="InterPro" id="IPR016166">
    <property type="entry name" value="FAD-bd_PCMH"/>
</dbReference>
<reference evidence="8 9" key="1">
    <citation type="submission" date="2018-10" db="EMBL/GenBank/DDBJ databases">
        <title>Draft genome of Mycobacterium hodleri strain B.</title>
        <authorList>
            <person name="Amande T.J."/>
            <person name="Mcgenity T.J."/>
        </authorList>
    </citation>
    <scope>NUCLEOTIDE SEQUENCE [LARGE SCALE GENOMIC DNA]</scope>
    <source>
        <strain evidence="8 9">B</strain>
    </source>
</reference>
<dbReference type="PROSITE" id="PS00862">
    <property type="entry name" value="OX2_COVAL_FAD"/>
    <property type="match status" value="1"/>
</dbReference>
<dbReference type="InterPro" id="IPR016167">
    <property type="entry name" value="FAD-bd_PCMH_sub1"/>
</dbReference>
<dbReference type="SUPFAM" id="SSF56176">
    <property type="entry name" value="FAD-binding/transporter-associated domain-like"/>
    <property type="match status" value="1"/>
</dbReference>
<gene>
    <name evidence="8" type="ORF">D8S82_06130</name>
</gene>
<comment type="cofactor">
    <cofactor evidence="1">
        <name>FAD</name>
        <dbReference type="ChEBI" id="CHEBI:57692"/>
    </cofactor>
</comment>
<dbReference type="InterPro" id="IPR016169">
    <property type="entry name" value="FAD-bd_PCMH_sub2"/>
</dbReference>
<accession>A0A544W554</accession>
<feature type="compositionally biased region" description="Polar residues" evidence="6">
    <location>
        <begin position="445"/>
        <end position="460"/>
    </location>
</feature>
<evidence type="ECO:0000256" key="6">
    <source>
        <dbReference type="SAM" id="MobiDB-lite"/>
    </source>
</evidence>
<evidence type="ECO:0000313" key="8">
    <source>
        <dbReference type="EMBL" id="TQR87364.1"/>
    </source>
</evidence>
<dbReference type="Gene3D" id="3.30.465.10">
    <property type="match status" value="1"/>
</dbReference>
<dbReference type="PANTHER" id="PTHR42973:SF39">
    <property type="entry name" value="FAD-BINDING PCMH-TYPE DOMAIN-CONTAINING PROTEIN"/>
    <property type="match status" value="1"/>
</dbReference>
<organism evidence="8 9">
    <name type="scientific">Mycolicibacterium hodleri</name>
    <dbReference type="NCBI Taxonomy" id="49897"/>
    <lineage>
        <taxon>Bacteria</taxon>
        <taxon>Bacillati</taxon>
        <taxon>Actinomycetota</taxon>
        <taxon>Actinomycetes</taxon>
        <taxon>Mycobacteriales</taxon>
        <taxon>Mycobacteriaceae</taxon>
        <taxon>Mycolicibacterium</taxon>
    </lineage>
</organism>
<dbReference type="Pfam" id="PF01565">
    <property type="entry name" value="FAD_binding_4"/>
    <property type="match status" value="1"/>
</dbReference>
<comment type="similarity">
    <text evidence="2">Belongs to the oxygen-dependent FAD-linked oxidoreductase family.</text>
</comment>
<evidence type="ECO:0000259" key="7">
    <source>
        <dbReference type="PROSITE" id="PS51387"/>
    </source>
</evidence>
<dbReference type="EMBL" id="VIFX01000006">
    <property type="protein sequence ID" value="TQR87364.1"/>
    <property type="molecule type" value="Genomic_DNA"/>
</dbReference>
<dbReference type="Proteomes" id="UP000315759">
    <property type="component" value="Unassembled WGS sequence"/>
</dbReference>
<evidence type="ECO:0000256" key="3">
    <source>
        <dbReference type="ARBA" id="ARBA00022630"/>
    </source>
</evidence>
<dbReference type="PANTHER" id="PTHR42973">
    <property type="entry name" value="BINDING OXIDOREDUCTASE, PUTATIVE (AFU_ORTHOLOGUE AFUA_1G17690)-RELATED"/>
    <property type="match status" value="1"/>
</dbReference>
<dbReference type="InterPro" id="IPR006093">
    <property type="entry name" value="Oxy_OxRdtase_FAD_BS"/>
</dbReference>
<sequence>MTDMRDDLLSSPDSAAYRAATTPRNATVVQRPAMVAQARSADDVVDAVRWAAQHDLRVAVQASGHGAGAQIGADHLLVDTSGLNSVDVDVAGRVARVGTGATWSAVNAVAERDGLLGLAGSSPTVGVAGFTFGGGVGYLTRPHGMASSALLAVDYVDGNGQTRRATEDADDVVDREALWAYRGGGGVGVATALTVELVEPRELWAGYQLWSIDALESVAEAWADAMTQIGEALSTTLSVLHTPPGAPVFPPALQGVPVVHLSFASPEGAEAARPLLEALQGAPQPAVDSSWAPADAARLAQIHLDPPNAVAALGMGRWLGQDGFGAASAMLSAAAAPDSPLAMVELRNLDNAASTRDGALTAVPGPLLLHAVGNAADDSARTRIEDGLAGLRDTAATADLGRSAAPFADGRAADPGGLNQSQLSRLGGIAAAVDPDRRFAPTRILGSTTEVPTQRLSSDE</sequence>
<dbReference type="Gene3D" id="3.30.43.10">
    <property type="entry name" value="Uridine Diphospho-n-acetylenolpyruvylglucosamine Reductase, domain 2"/>
    <property type="match status" value="1"/>
</dbReference>
<evidence type="ECO:0000313" key="9">
    <source>
        <dbReference type="Proteomes" id="UP000315759"/>
    </source>
</evidence>